<feature type="transmembrane region" description="Helical" evidence="8">
    <location>
        <begin position="12"/>
        <end position="37"/>
    </location>
</feature>
<dbReference type="Pfam" id="PF01925">
    <property type="entry name" value="TauE"/>
    <property type="match status" value="1"/>
</dbReference>
<proteinExistence type="inferred from homology"/>
<dbReference type="Proteomes" id="UP000886752">
    <property type="component" value="Unassembled WGS sequence"/>
</dbReference>
<dbReference type="InterPro" id="IPR002781">
    <property type="entry name" value="TM_pro_TauE-like"/>
</dbReference>
<evidence type="ECO:0000256" key="3">
    <source>
        <dbReference type="ARBA" id="ARBA00022448"/>
    </source>
</evidence>
<evidence type="ECO:0000256" key="2">
    <source>
        <dbReference type="ARBA" id="ARBA00009142"/>
    </source>
</evidence>
<organism evidence="9 10">
    <name type="scientific">Candidatus Desulfovibrio intestinipullorum</name>
    <dbReference type="NCBI Taxonomy" id="2838536"/>
    <lineage>
        <taxon>Bacteria</taxon>
        <taxon>Pseudomonadati</taxon>
        <taxon>Thermodesulfobacteriota</taxon>
        <taxon>Desulfovibrionia</taxon>
        <taxon>Desulfovibrionales</taxon>
        <taxon>Desulfovibrionaceae</taxon>
        <taxon>Desulfovibrio</taxon>
    </lineage>
</organism>
<feature type="transmembrane region" description="Helical" evidence="8">
    <location>
        <begin position="163"/>
        <end position="185"/>
    </location>
</feature>
<feature type="transmembrane region" description="Helical" evidence="8">
    <location>
        <begin position="225"/>
        <end position="242"/>
    </location>
</feature>
<reference evidence="9" key="1">
    <citation type="journal article" date="2021" name="PeerJ">
        <title>Extensive microbial diversity within the chicken gut microbiome revealed by metagenomics and culture.</title>
        <authorList>
            <person name="Gilroy R."/>
            <person name="Ravi A."/>
            <person name="Getino M."/>
            <person name="Pursley I."/>
            <person name="Horton D.L."/>
            <person name="Alikhan N.F."/>
            <person name="Baker D."/>
            <person name="Gharbi K."/>
            <person name="Hall N."/>
            <person name="Watson M."/>
            <person name="Adriaenssens E.M."/>
            <person name="Foster-Nyarko E."/>
            <person name="Jarju S."/>
            <person name="Secka A."/>
            <person name="Antonio M."/>
            <person name="Oren A."/>
            <person name="Chaudhuri R.R."/>
            <person name="La Ragione R."/>
            <person name="Hildebrand F."/>
            <person name="Pallen M.J."/>
        </authorList>
    </citation>
    <scope>NUCLEOTIDE SEQUENCE</scope>
    <source>
        <strain evidence="9">ChiHecec2B26-446</strain>
    </source>
</reference>
<protein>
    <recommendedName>
        <fullName evidence="8">Probable membrane transporter protein</fullName>
    </recommendedName>
</protein>
<feature type="transmembrane region" description="Helical" evidence="8">
    <location>
        <begin position="127"/>
        <end position="151"/>
    </location>
</feature>
<keyword evidence="3" id="KW-0813">Transport</keyword>
<dbReference type="InterPro" id="IPR052017">
    <property type="entry name" value="TSUP"/>
</dbReference>
<comment type="similarity">
    <text evidence="2 8">Belongs to the 4-toluene sulfonate uptake permease (TSUP) (TC 2.A.102) family.</text>
</comment>
<evidence type="ECO:0000256" key="6">
    <source>
        <dbReference type="ARBA" id="ARBA00022989"/>
    </source>
</evidence>
<dbReference type="PANTHER" id="PTHR30269">
    <property type="entry name" value="TRANSMEMBRANE PROTEIN YFCA"/>
    <property type="match status" value="1"/>
</dbReference>
<comment type="caution">
    <text evidence="9">The sequence shown here is derived from an EMBL/GenBank/DDBJ whole genome shotgun (WGS) entry which is preliminary data.</text>
</comment>
<dbReference type="PANTHER" id="PTHR30269:SF37">
    <property type="entry name" value="MEMBRANE TRANSPORTER PROTEIN"/>
    <property type="match status" value="1"/>
</dbReference>
<feature type="transmembrane region" description="Helical" evidence="8">
    <location>
        <begin position="192"/>
        <end position="213"/>
    </location>
</feature>
<evidence type="ECO:0000256" key="5">
    <source>
        <dbReference type="ARBA" id="ARBA00022692"/>
    </source>
</evidence>
<reference evidence="9" key="2">
    <citation type="submission" date="2021-04" db="EMBL/GenBank/DDBJ databases">
        <authorList>
            <person name="Gilroy R."/>
        </authorList>
    </citation>
    <scope>NUCLEOTIDE SEQUENCE</scope>
    <source>
        <strain evidence="9">ChiHecec2B26-446</strain>
    </source>
</reference>
<evidence type="ECO:0000256" key="4">
    <source>
        <dbReference type="ARBA" id="ARBA00022475"/>
    </source>
</evidence>
<sequence>METALIVSVAAWFIGAFICGLCGLGVAIIAIPFMIWVLPVQEVVLISCLTLLGMMVGMALYYVRYCSWKIVLWMALGTIPGSLVGILILRRVSSSLLELIIGVLLIFCIVGLQAFQDRIKIVPRVRYSLGAGVLGGIIGTCATIDGPVVGLYGLLTGWNPQQFLGITSVYFFLRSLVTCTVQWYSGLYTETIVTYSLWCIAASLIGFFLSIPLLKHINVSTFRTIVKVIILFSGIMCLVKAFI</sequence>
<keyword evidence="6 8" id="KW-1133">Transmembrane helix</keyword>
<accession>A0A9D1PVI3</accession>
<evidence type="ECO:0000313" key="9">
    <source>
        <dbReference type="EMBL" id="HIW00001.1"/>
    </source>
</evidence>
<evidence type="ECO:0000256" key="8">
    <source>
        <dbReference type="RuleBase" id="RU363041"/>
    </source>
</evidence>
<comment type="subcellular location">
    <subcellularLocation>
        <location evidence="1 8">Cell membrane</location>
        <topology evidence="1 8">Multi-pass membrane protein</topology>
    </subcellularLocation>
</comment>
<dbReference type="EMBL" id="DXHV01000026">
    <property type="protein sequence ID" value="HIW00001.1"/>
    <property type="molecule type" value="Genomic_DNA"/>
</dbReference>
<name>A0A9D1PVI3_9BACT</name>
<keyword evidence="5 8" id="KW-0812">Transmembrane</keyword>
<gene>
    <name evidence="9" type="ORF">H9894_02275</name>
</gene>
<keyword evidence="7 8" id="KW-0472">Membrane</keyword>
<keyword evidence="4 8" id="KW-1003">Cell membrane</keyword>
<feature type="transmembrane region" description="Helical" evidence="8">
    <location>
        <begin position="95"/>
        <end position="115"/>
    </location>
</feature>
<evidence type="ECO:0000313" key="10">
    <source>
        <dbReference type="Proteomes" id="UP000886752"/>
    </source>
</evidence>
<dbReference type="GO" id="GO:0005886">
    <property type="term" value="C:plasma membrane"/>
    <property type="evidence" value="ECO:0007669"/>
    <property type="project" value="UniProtKB-SubCell"/>
</dbReference>
<evidence type="ECO:0000256" key="7">
    <source>
        <dbReference type="ARBA" id="ARBA00023136"/>
    </source>
</evidence>
<dbReference type="AlphaFoldDB" id="A0A9D1PVI3"/>
<feature type="transmembrane region" description="Helical" evidence="8">
    <location>
        <begin position="70"/>
        <end position="89"/>
    </location>
</feature>
<evidence type="ECO:0000256" key="1">
    <source>
        <dbReference type="ARBA" id="ARBA00004651"/>
    </source>
</evidence>
<feature type="transmembrane region" description="Helical" evidence="8">
    <location>
        <begin position="43"/>
        <end position="63"/>
    </location>
</feature>